<proteinExistence type="predicted"/>
<evidence type="ECO:0000313" key="2">
    <source>
        <dbReference type="EMBL" id="MDP9863788.1"/>
    </source>
</evidence>
<feature type="transmembrane region" description="Helical" evidence="1">
    <location>
        <begin position="34"/>
        <end position="55"/>
    </location>
</feature>
<name>A0ABT9R3H1_9ACTN</name>
<evidence type="ECO:0000313" key="3">
    <source>
        <dbReference type="Proteomes" id="UP001230426"/>
    </source>
</evidence>
<sequence length="201" mass="21230">MNPRFAFIATPLLVLAYGIIRILDGLDGSRGPGLAWTTGHLAFLAALALFVPVFWEMRRMAGRGVVATVSAGLGTVGILAAATQFVIDIVVGFLSADHAAMGVLFDRVQAVPGVSIAIYDGGPYLFYLGQLALVVQLAVIGRVKVWTPLLVLIDLVLPIVDRDLIPVGAIFLLVSFVPLARELAPAARPAAHSARRATTHA</sequence>
<dbReference type="RefSeq" id="WP_306860994.1">
    <property type="nucleotide sequence ID" value="NZ_JAUSRB010000002.1"/>
</dbReference>
<gene>
    <name evidence="2" type="ORF">J2S55_003054</name>
</gene>
<keyword evidence="3" id="KW-1185">Reference proteome</keyword>
<feature type="transmembrane region" description="Helical" evidence="1">
    <location>
        <begin position="67"/>
        <end position="87"/>
    </location>
</feature>
<keyword evidence="1" id="KW-0472">Membrane</keyword>
<protein>
    <submittedName>
        <fullName evidence="2">Uncharacterized protein</fullName>
    </submittedName>
</protein>
<organism evidence="2 3">
    <name type="scientific">Streptosporangium brasiliense</name>
    <dbReference type="NCBI Taxonomy" id="47480"/>
    <lineage>
        <taxon>Bacteria</taxon>
        <taxon>Bacillati</taxon>
        <taxon>Actinomycetota</taxon>
        <taxon>Actinomycetes</taxon>
        <taxon>Streptosporangiales</taxon>
        <taxon>Streptosporangiaceae</taxon>
        <taxon>Streptosporangium</taxon>
    </lineage>
</organism>
<dbReference type="Proteomes" id="UP001230426">
    <property type="component" value="Unassembled WGS sequence"/>
</dbReference>
<accession>A0ABT9R3H1</accession>
<keyword evidence="1" id="KW-0812">Transmembrane</keyword>
<dbReference type="EMBL" id="JAUSRB010000002">
    <property type="protein sequence ID" value="MDP9863788.1"/>
    <property type="molecule type" value="Genomic_DNA"/>
</dbReference>
<comment type="caution">
    <text evidence="2">The sequence shown here is derived from an EMBL/GenBank/DDBJ whole genome shotgun (WGS) entry which is preliminary data.</text>
</comment>
<reference evidence="2 3" key="1">
    <citation type="submission" date="2023-07" db="EMBL/GenBank/DDBJ databases">
        <title>Sequencing the genomes of 1000 actinobacteria strains.</title>
        <authorList>
            <person name="Klenk H.-P."/>
        </authorList>
    </citation>
    <scope>NUCLEOTIDE SEQUENCE [LARGE SCALE GENOMIC DNA]</scope>
    <source>
        <strain evidence="2 3">DSM 44109</strain>
    </source>
</reference>
<keyword evidence="1" id="KW-1133">Transmembrane helix</keyword>
<evidence type="ECO:0000256" key="1">
    <source>
        <dbReference type="SAM" id="Phobius"/>
    </source>
</evidence>